<protein>
    <submittedName>
        <fullName evidence="2">Uncharacterized protein LOC142170460</fullName>
    </submittedName>
</protein>
<sequence>MAVTVQIVGTGTTPNVEVVPNSTIDPSDLLYLHPSYNPGAMLVSTNGATLYQIQKKINDLSQGTLGITTYYTQLKKLWEELSTLSAKTQCNCQCTCGAKENMHKAEQNRRLIQFLMGLNEVYTTVRGSILMMNSLPLMAQAFSLLIQDENQREMKPTNHLSAESVSLHVNISGNANNFGNNNFRTNYSPNANFPNTNKTRPFYYYCKRLGHTKDKCFKLHGYPQVHNQNFKYNKNKRVIANAHVTSPDETCPKIDEFGPKDESQNLNLSKEQYSQLLRAMPFAGMITCTSSIDFEKLSCKCFRTLIDTWILDSRASHHMTFNRSSLLDIRTLPYPLLVTLPNGYKSLVAFTDACYLLHAPSTNRPLEIGKIRDGLSICNKSSLCDKDLSQCDQLSSVHKPILNKTSVCAPFSCLSHGNDVNVLWHNRLGYVPFVKMKSIYTIPVAFSNKQPFLCSICPMARQTRLPFPQRTSNTKQIFDLLHIDIWGPYHTPTHNNYKYFLTMVDDYSRTTWTHLLSSKSNALQVLKAFVSLVKNQFHTTIKSVTSDNGLEFTSMESASFFQDQGIVPQKTCPYTPQQNDVVERKHIYLLEIARALLFQSKLHVRYWGKCILTATYLINRLPTSYLKNKYPFKLLYKTKPNYSHIRSFDCLCFPTIPKAHRDKFKPRTVPHVFIGYPFDNKGYKMLDLESKRIHVSRDVTFHENIFPFAISPTTGSFPSTIHSISFITKLHTDALQPTTSIPSNSDNVEATSDESTLNHSADSFLEPQPSNIPIITSHDLPDNTSQDPPPTLEPRRFGRQHKIPTHLQDYVYTTPQLKSTPPSVTKDQ</sequence>
<evidence type="ECO:0000313" key="2">
    <source>
        <dbReference type="RefSeq" id="XP_075088478.1"/>
    </source>
</evidence>
<name>A0AC58SU18_TOBAC</name>
<keyword evidence="1" id="KW-1185">Reference proteome</keyword>
<evidence type="ECO:0000313" key="1">
    <source>
        <dbReference type="Proteomes" id="UP000790787"/>
    </source>
</evidence>
<reference evidence="1" key="1">
    <citation type="journal article" date="2014" name="Nat. Commun.">
        <title>The tobacco genome sequence and its comparison with those of tomato and potato.</title>
        <authorList>
            <person name="Sierro N."/>
            <person name="Battey J.N."/>
            <person name="Ouadi S."/>
            <person name="Bakaher N."/>
            <person name="Bovet L."/>
            <person name="Willig A."/>
            <person name="Goepfert S."/>
            <person name="Peitsch M.C."/>
            <person name="Ivanov N.V."/>
        </authorList>
    </citation>
    <scope>NUCLEOTIDE SEQUENCE [LARGE SCALE GENOMIC DNA]</scope>
</reference>
<reference evidence="2" key="2">
    <citation type="submission" date="2025-08" db="UniProtKB">
        <authorList>
            <consortium name="RefSeq"/>
        </authorList>
    </citation>
    <scope>IDENTIFICATION</scope>
    <source>
        <tissue evidence="2">Leaf</tissue>
    </source>
</reference>
<dbReference type="Proteomes" id="UP000790787">
    <property type="component" value="Chromosome 16"/>
</dbReference>
<organism evidence="1 2">
    <name type="scientific">Nicotiana tabacum</name>
    <name type="common">Common tobacco</name>
    <dbReference type="NCBI Taxonomy" id="4097"/>
    <lineage>
        <taxon>Eukaryota</taxon>
        <taxon>Viridiplantae</taxon>
        <taxon>Streptophyta</taxon>
        <taxon>Embryophyta</taxon>
        <taxon>Tracheophyta</taxon>
        <taxon>Spermatophyta</taxon>
        <taxon>Magnoliopsida</taxon>
        <taxon>eudicotyledons</taxon>
        <taxon>Gunneridae</taxon>
        <taxon>Pentapetalae</taxon>
        <taxon>asterids</taxon>
        <taxon>lamiids</taxon>
        <taxon>Solanales</taxon>
        <taxon>Solanaceae</taxon>
        <taxon>Nicotianoideae</taxon>
        <taxon>Nicotianeae</taxon>
        <taxon>Nicotiana</taxon>
    </lineage>
</organism>
<dbReference type="RefSeq" id="XP_075088478.1">
    <property type="nucleotide sequence ID" value="XM_075232377.1"/>
</dbReference>
<gene>
    <name evidence="2" type="primary">LOC142170460</name>
</gene>
<accession>A0AC58SU18</accession>
<proteinExistence type="predicted"/>